<protein>
    <recommendedName>
        <fullName evidence="4">BTB domain-containing protein</fullName>
    </recommendedName>
</protein>
<dbReference type="PANTHER" id="PTHR24413">
    <property type="entry name" value="SPECKLE-TYPE POZ PROTEIN"/>
    <property type="match status" value="1"/>
</dbReference>
<dbReference type="AlphaFoldDB" id="A0A2S9ZX65"/>
<feature type="region of interest" description="Disordered" evidence="1">
    <location>
        <begin position="254"/>
        <end position="287"/>
    </location>
</feature>
<dbReference type="SUPFAM" id="SSF54695">
    <property type="entry name" value="POZ domain"/>
    <property type="match status" value="1"/>
</dbReference>
<evidence type="ECO:0000313" key="3">
    <source>
        <dbReference type="Proteomes" id="UP000239560"/>
    </source>
</evidence>
<organism evidence="2 3">
    <name type="scientific">Rhodotorula toruloides</name>
    <name type="common">Yeast</name>
    <name type="synonym">Rhodosporidium toruloides</name>
    <dbReference type="NCBI Taxonomy" id="5286"/>
    <lineage>
        <taxon>Eukaryota</taxon>
        <taxon>Fungi</taxon>
        <taxon>Dikarya</taxon>
        <taxon>Basidiomycota</taxon>
        <taxon>Pucciniomycotina</taxon>
        <taxon>Microbotryomycetes</taxon>
        <taxon>Sporidiobolales</taxon>
        <taxon>Sporidiobolaceae</taxon>
        <taxon>Rhodotorula</taxon>
    </lineage>
</organism>
<dbReference type="Gene3D" id="3.30.710.10">
    <property type="entry name" value="Potassium Channel Kv1.1, Chain A"/>
    <property type="match status" value="1"/>
</dbReference>
<evidence type="ECO:0008006" key="4">
    <source>
        <dbReference type="Google" id="ProtNLM"/>
    </source>
</evidence>
<dbReference type="InterPro" id="IPR011333">
    <property type="entry name" value="SKP1/BTB/POZ_sf"/>
</dbReference>
<dbReference type="EMBL" id="LCTV02000015">
    <property type="protein sequence ID" value="PRQ70323.1"/>
    <property type="molecule type" value="Genomic_DNA"/>
</dbReference>
<name>A0A2S9ZX65_RHOTO</name>
<dbReference type="OrthoDB" id="6359816at2759"/>
<proteinExistence type="predicted"/>
<accession>A0A2S9ZX65</accession>
<dbReference type="Proteomes" id="UP000239560">
    <property type="component" value="Unassembled WGS sequence"/>
</dbReference>
<evidence type="ECO:0000313" key="2">
    <source>
        <dbReference type="EMBL" id="PRQ70323.1"/>
    </source>
</evidence>
<reference evidence="2 3" key="1">
    <citation type="journal article" date="2018" name="Elife">
        <title>Functional genomics of lipid metabolism in the oleaginous yeast Rhodosporidium toruloides.</title>
        <authorList>
            <person name="Coradetti S.T."/>
            <person name="Pinel D."/>
            <person name="Geiselman G."/>
            <person name="Ito M."/>
            <person name="Mondo S."/>
            <person name="Reilly M.C."/>
            <person name="Cheng Y.F."/>
            <person name="Bauer S."/>
            <person name="Grigoriev I."/>
            <person name="Gladden J.M."/>
            <person name="Simmons B.A."/>
            <person name="Brem R."/>
            <person name="Arkin A.P."/>
            <person name="Skerker J.M."/>
        </authorList>
    </citation>
    <scope>NUCLEOTIDE SEQUENCE [LARGE SCALE GENOMIC DNA]</scope>
    <source>
        <strain evidence="2 3">NBRC 0880</strain>
    </source>
</reference>
<sequence>MSAALPVTVVYSFEFAVMETSQRKLRDPVSVGLRAFSLANDEAWGWPKALAWKVVKELDAAAQIVITVIIKQQDPISPPHIPLALCNNPHYGNVAFHFASADAWIFGLKPVLVERSAHFRSLLSSDFAEGFSNTLLDPKASFNPPSDKRAGDLDELGEVFWCGGASAAIEVEEALETVSSSTHSDEATSDSEMTTNPDASSSRTNAEQPAPTSAPAELKRYHRIQVHDCSYSTFLAYLYWIYYGEISFAPSRATELANSEEQPESQDSPAVTPPAETDESPSPPPCNAHAMYRLADRYLHDGLCEIAKSAIVSGLTPETAAYEAFSALSRDYEDLQVAVIEFIVKNIQAVRASSGWTRMLRLIGEGGVAGGVVVLDKILEGVTTAAEAKDAKEA</sequence>
<gene>
    <name evidence="2" type="ORF">AAT19DRAFT_11072</name>
</gene>
<evidence type="ECO:0000256" key="1">
    <source>
        <dbReference type="SAM" id="MobiDB-lite"/>
    </source>
</evidence>
<feature type="region of interest" description="Disordered" evidence="1">
    <location>
        <begin position="175"/>
        <end position="216"/>
    </location>
</feature>
<comment type="caution">
    <text evidence="2">The sequence shown here is derived from an EMBL/GenBank/DDBJ whole genome shotgun (WGS) entry which is preliminary data.</text>
</comment>
<feature type="compositionally biased region" description="Polar residues" evidence="1">
    <location>
        <begin position="190"/>
        <end position="211"/>
    </location>
</feature>
<feature type="compositionally biased region" description="Polar residues" evidence="1">
    <location>
        <begin position="256"/>
        <end position="269"/>
    </location>
</feature>